<dbReference type="RefSeq" id="WP_158353163.1">
    <property type="nucleotide sequence ID" value="NZ_JAHQCX010000016.1"/>
</dbReference>
<name>A0ABS6KC42_9FIRM</name>
<gene>
    <name evidence="1" type="ORF">KTH90_18800</name>
</gene>
<reference evidence="1 2" key="1">
    <citation type="submission" date="2021-06" db="EMBL/GenBank/DDBJ databases">
        <title>Description of novel taxa of the family Lachnospiraceae.</title>
        <authorList>
            <person name="Chaplin A.V."/>
            <person name="Sokolova S.R."/>
            <person name="Pikina A.P."/>
            <person name="Korzhanova M."/>
            <person name="Belova V."/>
            <person name="Korostin D."/>
            <person name="Efimov B.A."/>
        </authorList>
    </citation>
    <scope>NUCLEOTIDE SEQUENCE [LARGE SCALE GENOMIC DNA]</scope>
    <source>
        <strain evidence="1 2">ASD4241</strain>
    </source>
</reference>
<comment type="caution">
    <text evidence="1">The sequence shown here is derived from an EMBL/GenBank/DDBJ whole genome shotgun (WGS) entry which is preliminary data.</text>
</comment>
<evidence type="ECO:0000313" key="1">
    <source>
        <dbReference type="EMBL" id="MBU9728063.1"/>
    </source>
</evidence>
<sequence>MVNVKGIWSDTYKLYIFYQQHKDTKLFTQEAGRIWDIYSDPENRPVCESLLIALASVINVEHEEIRQAMRNQRSQH</sequence>
<evidence type="ECO:0000313" key="2">
    <source>
        <dbReference type="Proteomes" id="UP001314681"/>
    </source>
</evidence>
<keyword evidence="2" id="KW-1185">Reference proteome</keyword>
<dbReference type="EMBL" id="JAHQCX010000016">
    <property type="protein sequence ID" value="MBU9728063.1"/>
    <property type="molecule type" value="Genomic_DNA"/>
</dbReference>
<protein>
    <submittedName>
        <fullName evidence="1">Uncharacterized protein</fullName>
    </submittedName>
</protein>
<dbReference type="Proteomes" id="UP001314681">
    <property type="component" value="Unassembled WGS sequence"/>
</dbReference>
<organism evidence="1 2">
    <name type="scientific">Diplocloster modestus</name>
    <dbReference type="NCBI Taxonomy" id="2850322"/>
    <lineage>
        <taxon>Bacteria</taxon>
        <taxon>Bacillati</taxon>
        <taxon>Bacillota</taxon>
        <taxon>Clostridia</taxon>
        <taxon>Lachnospirales</taxon>
        <taxon>Lachnospiraceae</taxon>
        <taxon>Diplocloster</taxon>
    </lineage>
</organism>
<proteinExistence type="predicted"/>
<accession>A0ABS6KC42</accession>